<dbReference type="SUPFAM" id="SSF51905">
    <property type="entry name" value="FAD/NAD(P)-binding domain"/>
    <property type="match status" value="1"/>
</dbReference>
<evidence type="ECO:0000256" key="4">
    <source>
        <dbReference type="ARBA" id="ARBA00022827"/>
    </source>
</evidence>
<evidence type="ECO:0000259" key="6">
    <source>
        <dbReference type="Pfam" id="PF01266"/>
    </source>
</evidence>
<dbReference type="AlphaFoldDB" id="A0A849T354"/>
<keyword evidence="4" id="KW-0274">FAD</keyword>
<gene>
    <name evidence="7" type="ORF">HOP12_16280</name>
</gene>
<dbReference type="PANTHER" id="PTHR11985">
    <property type="entry name" value="GLYCEROL-3-PHOSPHATE DEHYDROGENASE"/>
    <property type="match status" value="1"/>
</dbReference>
<sequence length="488" mass="52588">MDRVDLAVIGGGITGVGIARLAARNGLSVALFERADLASGASSATSHMLHGGLRYLEHGQFALVRESLAERTAVSRMAPGLARPRRFLMPFYRGDRRPGWMVRTGLWLYDSLAGGRGLEPHQSFGAAAALALEPDLEPEGLLGGAIYGDVVMDDARITVSVAMDAAAHGAAIHSHTEVTGARPGAEGGIELIVRDALEGGERSALARYVVIACGAWSDSVRTRLLRALEPGRPDPARLLRPTRGVHLVFPALTRGHGITAFAPRDGRVVFVVPFGEWSIVGTTETEVVSSESPDAWSPSLEEVRYLREALARLLPSQARRPALALMAGVRPLAASDGTLAAASREHRVTEDGDLFTIVGGKYTGFRPMAHDIVARVMARLHRSARIDDPATPLPPWLAAEAGAEALAAFAVERAFARRLEDVVRRRSLLWLAPDGGRIAAPLLAEALGRRLGWDATRTREELRAFHARLDDDERLLHEAYEDHAPRPA</sequence>
<accession>A0A849T354</accession>
<reference evidence="7 8" key="1">
    <citation type="submission" date="2020-04" db="EMBL/GenBank/DDBJ databases">
        <title>Metagenomic profiling of ammonia- and methane-oxidizing microorganisms in a Dutch drinking water treatment plant.</title>
        <authorList>
            <person name="Poghosyan L."/>
            <person name="Leucker S."/>
        </authorList>
    </citation>
    <scope>NUCLEOTIDE SEQUENCE [LARGE SCALE GENOMIC DNA]</scope>
    <source>
        <strain evidence="7">S-RSF-IL-03</strain>
    </source>
</reference>
<dbReference type="Proteomes" id="UP000580839">
    <property type="component" value="Unassembled WGS sequence"/>
</dbReference>
<organism evidence="7 8">
    <name type="scientific">Eiseniibacteriota bacterium</name>
    <dbReference type="NCBI Taxonomy" id="2212470"/>
    <lineage>
        <taxon>Bacteria</taxon>
        <taxon>Candidatus Eiseniibacteriota</taxon>
    </lineage>
</organism>
<dbReference type="InterPro" id="IPR000447">
    <property type="entry name" value="G3P_DH_FAD-dep"/>
</dbReference>
<dbReference type="InterPro" id="IPR038299">
    <property type="entry name" value="DAO_C_sf"/>
</dbReference>
<name>A0A849T354_UNCEI</name>
<evidence type="ECO:0000256" key="3">
    <source>
        <dbReference type="ARBA" id="ARBA00022630"/>
    </source>
</evidence>
<keyword evidence="5" id="KW-0560">Oxidoreductase</keyword>
<dbReference type="InterPro" id="IPR006076">
    <property type="entry name" value="FAD-dep_OxRdtase"/>
</dbReference>
<comment type="cofactor">
    <cofactor evidence="1">
        <name>FAD</name>
        <dbReference type="ChEBI" id="CHEBI:57692"/>
    </cofactor>
</comment>
<dbReference type="Gene3D" id="3.30.9.10">
    <property type="entry name" value="D-Amino Acid Oxidase, subunit A, domain 2"/>
    <property type="match status" value="1"/>
</dbReference>
<evidence type="ECO:0000313" key="7">
    <source>
        <dbReference type="EMBL" id="NOT35699.1"/>
    </source>
</evidence>
<dbReference type="EMBL" id="JABFRW010000213">
    <property type="protein sequence ID" value="NOT35699.1"/>
    <property type="molecule type" value="Genomic_DNA"/>
</dbReference>
<keyword evidence="3" id="KW-0285">Flavoprotein</keyword>
<evidence type="ECO:0000256" key="5">
    <source>
        <dbReference type="ARBA" id="ARBA00023002"/>
    </source>
</evidence>
<evidence type="ECO:0000313" key="8">
    <source>
        <dbReference type="Proteomes" id="UP000580839"/>
    </source>
</evidence>
<dbReference type="PANTHER" id="PTHR11985:SF15">
    <property type="entry name" value="GLYCEROL-3-PHOSPHATE DEHYDROGENASE, MITOCHONDRIAL"/>
    <property type="match status" value="1"/>
</dbReference>
<dbReference type="Gene3D" id="1.10.8.870">
    <property type="entry name" value="Alpha-glycerophosphate oxidase, cap domain"/>
    <property type="match status" value="1"/>
</dbReference>
<evidence type="ECO:0000256" key="1">
    <source>
        <dbReference type="ARBA" id="ARBA00001974"/>
    </source>
</evidence>
<feature type="domain" description="FAD dependent oxidoreductase" evidence="6">
    <location>
        <begin position="5"/>
        <end position="365"/>
    </location>
</feature>
<protein>
    <submittedName>
        <fullName evidence="7">FAD-dependent oxidoreductase</fullName>
    </submittedName>
</protein>
<dbReference type="GO" id="GO:0004368">
    <property type="term" value="F:glycerol-3-phosphate dehydrogenase (quinone) activity"/>
    <property type="evidence" value="ECO:0007669"/>
    <property type="project" value="InterPro"/>
</dbReference>
<dbReference type="InterPro" id="IPR036188">
    <property type="entry name" value="FAD/NAD-bd_sf"/>
</dbReference>
<dbReference type="PRINTS" id="PR01001">
    <property type="entry name" value="FADG3PDH"/>
</dbReference>
<dbReference type="Pfam" id="PF01266">
    <property type="entry name" value="DAO"/>
    <property type="match status" value="1"/>
</dbReference>
<comment type="similarity">
    <text evidence="2">Belongs to the FAD-dependent glycerol-3-phosphate dehydrogenase family.</text>
</comment>
<dbReference type="GO" id="GO:0046168">
    <property type="term" value="P:glycerol-3-phosphate catabolic process"/>
    <property type="evidence" value="ECO:0007669"/>
    <property type="project" value="TreeGrafter"/>
</dbReference>
<comment type="caution">
    <text evidence="7">The sequence shown here is derived from an EMBL/GenBank/DDBJ whole genome shotgun (WGS) entry which is preliminary data.</text>
</comment>
<proteinExistence type="inferred from homology"/>
<dbReference type="Gene3D" id="3.50.50.60">
    <property type="entry name" value="FAD/NAD(P)-binding domain"/>
    <property type="match status" value="1"/>
</dbReference>
<evidence type="ECO:0000256" key="2">
    <source>
        <dbReference type="ARBA" id="ARBA00007330"/>
    </source>
</evidence>